<accession>A0A921LS44</accession>
<dbReference type="PANTHER" id="PTHR34071:SF2">
    <property type="entry name" value="FLAVIN-NUCLEOTIDE-BINDING PROTEIN"/>
    <property type="match status" value="1"/>
</dbReference>
<dbReference type="EMBL" id="DYVF01000058">
    <property type="protein sequence ID" value="HJG31660.1"/>
    <property type="molecule type" value="Genomic_DNA"/>
</dbReference>
<gene>
    <name evidence="1" type="ORF">K8U80_09765</name>
</gene>
<evidence type="ECO:0000313" key="1">
    <source>
        <dbReference type="EMBL" id="HJG31660.1"/>
    </source>
</evidence>
<dbReference type="InterPro" id="IPR012349">
    <property type="entry name" value="Split_barrel_FMN-bd"/>
</dbReference>
<dbReference type="InterPro" id="IPR024747">
    <property type="entry name" value="Pyridox_Oxase-rel"/>
</dbReference>
<protein>
    <submittedName>
        <fullName evidence="1">Pyridoxamine 5'-phosphate oxidase family protein</fullName>
    </submittedName>
</protein>
<organism evidence="1 2">
    <name type="scientific">Collinsella ihumii</name>
    <dbReference type="NCBI Taxonomy" id="1720204"/>
    <lineage>
        <taxon>Bacteria</taxon>
        <taxon>Bacillati</taxon>
        <taxon>Actinomycetota</taxon>
        <taxon>Coriobacteriia</taxon>
        <taxon>Coriobacteriales</taxon>
        <taxon>Coriobacteriaceae</taxon>
        <taxon>Collinsella</taxon>
    </lineage>
</organism>
<reference evidence="1" key="1">
    <citation type="journal article" date="2021" name="PeerJ">
        <title>Extensive microbial diversity within the chicken gut microbiome revealed by metagenomics and culture.</title>
        <authorList>
            <person name="Gilroy R."/>
            <person name="Ravi A."/>
            <person name="Getino M."/>
            <person name="Pursley I."/>
            <person name="Horton D.L."/>
            <person name="Alikhan N.F."/>
            <person name="Baker D."/>
            <person name="Gharbi K."/>
            <person name="Hall N."/>
            <person name="Watson M."/>
            <person name="Adriaenssens E.M."/>
            <person name="Foster-Nyarko E."/>
            <person name="Jarju S."/>
            <person name="Secka A."/>
            <person name="Antonio M."/>
            <person name="Oren A."/>
            <person name="Chaudhuri R.R."/>
            <person name="La Ragione R."/>
            <person name="Hildebrand F."/>
            <person name="Pallen M.J."/>
        </authorList>
    </citation>
    <scope>NUCLEOTIDE SEQUENCE</scope>
    <source>
        <strain evidence="1">ChiGjej2B2-7701</strain>
    </source>
</reference>
<proteinExistence type="predicted"/>
<reference evidence="1" key="2">
    <citation type="submission" date="2021-09" db="EMBL/GenBank/DDBJ databases">
        <authorList>
            <person name="Gilroy R."/>
        </authorList>
    </citation>
    <scope>NUCLEOTIDE SEQUENCE</scope>
    <source>
        <strain evidence="1">ChiGjej2B2-7701</strain>
    </source>
</reference>
<comment type="caution">
    <text evidence="1">The sequence shown here is derived from an EMBL/GenBank/DDBJ whole genome shotgun (WGS) entry which is preliminary data.</text>
</comment>
<sequence>MIRTDREITDRAEQLAIIDACDVCRVALNGDDGYPYIVPLNFGVDVEDGQVYLYFHSANRGHKLDLMARDARATFEMDCDHNFIFYDERMSCTMGYRSVIGRGTVEILPDECKIDGLKILMRHYHAEDFPWSTKLVPVTTVWRLKVESMVGKFRDNVHPGESRWTPPSGWNGFDRL</sequence>
<dbReference type="AlphaFoldDB" id="A0A921LS44"/>
<name>A0A921LS44_9ACTN</name>
<dbReference type="SUPFAM" id="SSF50475">
    <property type="entry name" value="FMN-binding split barrel"/>
    <property type="match status" value="1"/>
</dbReference>
<dbReference type="Proteomes" id="UP000746751">
    <property type="component" value="Unassembled WGS sequence"/>
</dbReference>
<evidence type="ECO:0000313" key="2">
    <source>
        <dbReference type="Proteomes" id="UP000746751"/>
    </source>
</evidence>
<dbReference type="Pfam" id="PF12900">
    <property type="entry name" value="Pyridox_ox_2"/>
    <property type="match status" value="1"/>
</dbReference>
<dbReference type="PANTHER" id="PTHR34071">
    <property type="entry name" value="5-NITROIMIDAZOLE ANTIBIOTICS RESISTANCE PROTEIN, NIMA-FAMILY-RELATED PROTEIN-RELATED"/>
    <property type="match status" value="1"/>
</dbReference>
<dbReference type="Gene3D" id="2.30.110.10">
    <property type="entry name" value="Electron Transport, Fmn-binding Protein, Chain A"/>
    <property type="match status" value="1"/>
</dbReference>